<protein>
    <submittedName>
        <fullName evidence="6">DNA-binding transcriptional LysR family regulator</fullName>
    </submittedName>
</protein>
<accession>A0A542UMC8</accession>
<dbReference type="GO" id="GO:0003700">
    <property type="term" value="F:DNA-binding transcription factor activity"/>
    <property type="evidence" value="ECO:0007669"/>
    <property type="project" value="InterPro"/>
</dbReference>
<feature type="domain" description="HTH lysR-type" evidence="5">
    <location>
        <begin position="1"/>
        <end position="56"/>
    </location>
</feature>
<dbReference type="Proteomes" id="UP000318103">
    <property type="component" value="Unassembled WGS sequence"/>
</dbReference>
<evidence type="ECO:0000259" key="5">
    <source>
        <dbReference type="PROSITE" id="PS50931"/>
    </source>
</evidence>
<dbReference type="PROSITE" id="PS50931">
    <property type="entry name" value="HTH_LYSR"/>
    <property type="match status" value="1"/>
</dbReference>
<dbReference type="GO" id="GO:0005829">
    <property type="term" value="C:cytosol"/>
    <property type="evidence" value="ECO:0007669"/>
    <property type="project" value="TreeGrafter"/>
</dbReference>
<keyword evidence="2" id="KW-0805">Transcription regulation</keyword>
<dbReference type="InterPro" id="IPR000847">
    <property type="entry name" value="LysR_HTH_N"/>
</dbReference>
<dbReference type="FunFam" id="1.10.10.10:FF:000001">
    <property type="entry name" value="LysR family transcriptional regulator"/>
    <property type="match status" value="1"/>
</dbReference>
<dbReference type="InterPro" id="IPR005119">
    <property type="entry name" value="LysR_subst-bd"/>
</dbReference>
<evidence type="ECO:0000313" key="6">
    <source>
        <dbReference type="EMBL" id="TQL00183.1"/>
    </source>
</evidence>
<dbReference type="EMBL" id="VFNX01000001">
    <property type="protein sequence ID" value="TQL00183.1"/>
    <property type="molecule type" value="Genomic_DNA"/>
</dbReference>
<dbReference type="InterPro" id="IPR036390">
    <property type="entry name" value="WH_DNA-bd_sf"/>
</dbReference>
<dbReference type="SUPFAM" id="SSF53850">
    <property type="entry name" value="Periplasmic binding protein-like II"/>
    <property type="match status" value="1"/>
</dbReference>
<evidence type="ECO:0000256" key="1">
    <source>
        <dbReference type="ARBA" id="ARBA00009437"/>
    </source>
</evidence>
<name>A0A542UMC8_9ACTN</name>
<evidence type="ECO:0000256" key="4">
    <source>
        <dbReference type="ARBA" id="ARBA00023163"/>
    </source>
</evidence>
<keyword evidence="7" id="KW-1185">Reference proteome</keyword>
<dbReference type="Gene3D" id="1.10.10.10">
    <property type="entry name" value="Winged helix-like DNA-binding domain superfamily/Winged helix DNA-binding domain"/>
    <property type="match status" value="1"/>
</dbReference>
<evidence type="ECO:0000256" key="2">
    <source>
        <dbReference type="ARBA" id="ARBA00023015"/>
    </source>
</evidence>
<proteinExistence type="inferred from homology"/>
<dbReference type="Gene3D" id="3.40.190.290">
    <property type="match status" value="1"/>
</dbReference>
<comment type="similarity">
    <text evidence="1">Belongs to the LysR transcriptional regulatory family.</text>
</comment>
<keyword evidence="4" id="KW-0804">Transcription</keyword>
<dbReference type="SUPFAM" id="SSF46785">
    <property type="entry name" value="Winged helix' DNA-binding domain"/>
    <property type="match status" value="1"/>
</dbReference>
<dbReference type="Pfam" id="PF00126">
    <property type="entry name" value="HTH_1"/>
    <property type="match status" value="1"/>
</dbReference>
<dbReference type="PRINTS" id="PR00039">
    <property type="entry name" value="HTHLYSR"/>
</dbReference>
<dbReference type="GO" id="GO:0003677">
    <property type="term" value="F:DNA binding"/>
    <property type="evidence" value="ECO:0007669"/>
    <property type="project" value="UniProtKB-KW"/>
</dbReference>
<dbReference type="Pfam" id="PF03466">
    <property type="entry name" value="LysR_substrate"/>
    <property type="match status" value="1"/>
</dbReference>
<comment type="caution">
    <text evidence="6">The sequence shown here is derived from an EMBL/GenBank/DDBJ whole genome shotgun (WGS) entry which is preliminary data.</text>
</comment>
<dbReference type="InterPro" id="IPR050950">
    <property type="entry name" value="HTH-type_LysR_regulators"/>
</dbReference>
<dbReference type="PANTHER" id="PTHR30419">
    <property type="entry name" value="HTH-TYPE TRANSCRIPTIONAL REGULATOR YBHD"/>
    <property type="match status" value="1"/>
</dbReference>
<gene>
    <name evidence="6" type="ORF">FB563_5271</name>
</gene>
<keyword evidence="3 6" id="KW-0238">DNA-binding</keyword>
<evidence type="ECO:0000313" key="7">
    <source>
        <dbReference type="Proteomes" id="UP000318103"/>
    </source>
</evidence>
<evidence type="ECO:0000256" key="3">
    <source>
        <dbReference type="ARBA" id="ARBA00023125"/>
    </source>
</evidence>
<dbReference type="AlphaFoldDB" id="A0A542UMC8"/>
<reference evidence="6 7" key="1">
    <citation type="submission" date="2019-06" db="EMBL/GenBank/DDBJ databases">
        <title>Sequencing the genomes of 1000 actinobacteria strains.</title>
        <authorList>
            <person name="Klenk H.-P."/>
        </authorList>
    </citation>
    <scope>NUCLEOTIDE SEQUENCE [LARGE SCALE GENOMIC DNA]</scope>
    <source>
        <strain evidence="6 7">DSM 41929</strain>
    </source>
</reference>
<dbReference type="PANTHER" id="PTHR30419:SF31">
    <property type="entry name" value="BLR3139 PROTEIN"/>
    <property type="match status" value="1"/>
</dbReference>
<sequence>MRQLRHFMAVVNEGSFTAAARAELIVQSALSTSVRNLERELGADLFDRAGRRVVLTEAGRALLPQARALLAGAEAAREAVAAVAGLAVGRVSIGTIQTLTCVDLPAELAGFHRDFPGIQVSVRDATVAELTEALRAGELDLAFVAPEARDLPEGLHAHATWHEELVLITAPGHPLAEAGRTLIRDLADEPFVDFRAGTGLETAVRRLAAHCGLDRRITCDVTQIGLLVDLVRAGIGVAFVPRAIGERAGLPCVRIRQPEPGRTVVLAGRGPQPRNPAAAALVRHLTDAAPAAAGRRGGRRPAAG</sequence>
<organism evidence="6 7">
    <name type="scientific">Streptomyces puniciscabiei</name>
    <dbReference type="NCBI Taxonomy" id="164348"/>
    <lineage>
        <taxon>Bacteria</taxon>
        <taxon>Bacillati</taxon>
        <taxon>Actinomycetota</taxon>
        <taxon>Actinomycetes</taxon>
        <taxon>Kitasatosporales</taxon>
        <taxon>Streptomycetaceae</taxon>
        <taxon>Streptomyces</taxon>
    </lineage>
</organism>
<dbReference type="InterPro" id="IPR036388">
    <property type="entry name" value="WH-like_DNA-bd_sf"/>
</dbReference>